<reference evidence="3 4" key="1">
    <citation type="submission" date="2021-03" db="EMBL/GenBank/DDBJ databases">
        <title>Antimicrobial resistance genes in bacteria isolated from Japanese honey, and their potential for conferring macrolide and lincosamide resistance in the American foulbrood pathogen Paenibacillus larvae.</title>
        <authorList>
            <person name="Okamoto M."/>
            <person name="Kumagai M."/>
            <person name="Kanamori H."/>
            <person name="Takamatsu D."/>
        </authorList>
    </citation>
    <scope>NUCLEOTIDE SEQUENCE [LARGE SCALE GENOMIC DNA]</scope>
    <source>
        <strain evidence="3 4">J21TS7</strain>
    </source>
</reference>
<dbReference type="Gene3D" id="3.30.457.10">
    <property type="entry name" value="Copper amine oxidase-like, N-terminal domain"/>
    <property type="match status" value="2"/>
</dbReference>
<dbReference type="Proteomes" id="UP000676601">
    <property type="component" value="Unassembled WGS sequence"/>
</dbReference>
<dbReference type="SUPFAM" id="SSF55383">
    <property type="entry name" value="Copper amine oxidase, domain N"/>
    <property type="match status" value="2"/>
</dbReference>
<evidence type="ECO:0000256" key="1">
    <source>
        <dbReference type="SAM" id="SignalP"/>
    </source>
</evidence>
<dbReference type="RefSeq" id="WP_244879461.1">
    <property type="nucleotide sequence ID" value="NZ_BORU01000004.1"/>
</dbReference>
<protein>
    <recommendedName>
        <fullName evidence="2">Copper amine oxidase-like N-terminal domain-containing protein</fullName>
    </recommendedName>
</protein>
<keyword evidence="4" id="KW-1185">Reference proteome</keyword>
<evidence type="ECO:0000259" key="2">
    <source>
        <dbReference type="Pfam" id="PF07833"/>
    </source>
</evidence>
<feature type="domain" description="Copper amine oxidase-like N-terminal" evidence="2">
    <location>
        <begin position="55"/>
        <end position="153"/>
    </location>
</feature>
<evidence type="ECO:0000313" key="4">
    <source>
        <dbReference type="Proteomes" id="UP000676601"/>
    </source>
</evidence>
<organism evidence="3 4">
    <name type="scientific">Paenibacillus cineris</name>
    <dbReference type="NCBI Taxonomy" id="237530"/>
    <lineage>
        <taxon>Bacteria</taxon>
        <taxon>Bacillati</taxon>
        <taxon>Bacillota</taxon>
        <taxon>Bacilli</taxon>
        <taxon>Bacillales</taxon>
        <taxon>Paenibacillaceae</taxon>
        <taxon>Paenibacillus</taxon>
    </lineage>
</organism>
<dbReference type="Gene3D" id="3.40.1000.10">
    <property type="entry name" value="Mog1/PsbP, alpha/beta/alpha sandwich"/>
    <property type="match status" value="2"/>
</dbReference>
<dbReference type="EMBL" id="BORU01000004">
    <property type="protein sequence ID" value="GIO57079.1"/>
    <property type="molecule type" value="Genomic_DNA"/>
</dbReference>
<proteinExistence type="predicted"/>
<name>A0ABQ4LKN2_9BACL</name>
<dbReference type="Pfam" id="PF07833">
    <property type="entry name" value="Cu_amine_oxidN1"/>
    <property type="match status" value="1"/>
</dbReference>
<keyword evidence="1" id="KW-0732">Signal</keyword>
<gene>
    <name evidence="3" type="ORF">J21TS7_53970</name>
</gene>
<feature type="chain" id="PRO_5046341801" description="Copper amine oxidase-like N-terminal domain-containing protein" evidence="1">
    <location>
        <begin position="37"/>
        <end position="654"/>
    </location>
</feature>
<comment type="caution">
    <text evidence="3">The sequence shown here is derived from an EMBL/GenBank/DDBJ whole genome shotgun (WGS) entry which is preliminary data.</text>
</comment>
<dbReference type="InterPro" id="IPR036582">
    <property type="entry name" value="Mao_N_sf"/>
</dbReference>
<evidence type="ECO:0000313" key="3">
    <source>
        <dbReference type="EMBL" id="GIO57079.1"/>
    </source>
</evidence>
<dbReference type="InterPro" id="IPR012854">
    <property type="entry name" value="Cu_amine_oxidase-like_N"/>
</dbReference>
<accession>A0ABQ4LKN2</accession>
<feature type="signal peptide" evidence="1">
    <location>
        <begin position="1"/>
        <end position="36"/>
    </location>
</feature>
<sequence>MGKKGQSRMKGSALRNIGSAALAGIIMLAAALPAWADNSSDKLTLQLKTGSTAAVINGQTVQILKPFKKNGTVMVPLGVFSKAFGSEVKLEKNNVVKIGYGPHQISLTIDSHLAWVDGRKVKLEAAPSMMNGTLMVPLRVVAQGIGAQMNTGSAGEWVISLKPSEDDASPQDPGIDSDVGKTKIGNSYYGWTMNYPSGLIVGSGDETESIASFNDAEEKYYIEVHASDEDADLSTDDLLDRLVEDAKKGGEMVVDRGTFPKAKVPYARIVTKDGDGTFWECRMYLSHNRLYELYFADLQAANYKDLNKYAGLLNSFDTSFNPADKTVKDLSTVKNGMRGVYNEDYGIALDIPADWSMDNGDMYYESKDGSYLKLNVSTGPKGDSLDQWGGQMKKWLEESFVKTSYEVVNTYPLEVSGEQALVNEARYNYGDGWIREYEVMILKDGYRYYVEYAAPEDQPADVAKFKDLMNGINIDFTVVPESFGSMEENTFLIDKSERTTKTSKTYQYQIRIPQYWSANRDQFELSPVEYQFVGGRMMITAEKDSSFEEAVSQLKAFYNEAVKYQKDLKLEKVENTTFAGEPAVVFSIHQVKDGIPYSARQIVVQHNGTVYTLSASLNDANATDIQKKTLDETLNSFTFTKKDDVKTTAAAGQS</sequence>